<protein>
    <submittedName>
        <fullName evidence="1">Uncharacterized protein</fullName>
    </submittedName>
</protein>
<reference evidence="1 2" key="1">
    <citation type="journal article" date="2012" name="Proc. Natl. Acad. Sci. U.S.A.">
        <title>Genome streamlining and chemical defense in a coral reef symbiosis.</title>
        <authorList>
            <person name="Kwan J.C."/>
            <person name="Donia M.S."/>
            <person name="Han A.W."/>
            <person name="Hirose E."/>
            <person name="Haygood M.G."/>
            <person name="Schmidt E.W."/>
        </authorList>
    </citation>
    <scope>NUCLEOTIDE SEQUENCE [LARGE SCALE GENOMIC DNA]</scope>
    <source>
        <strain evidence="1 2">L2</strain>
    </source>
</reference>
<evidence type="ECO:0000313" key="2">
    <source>
        <dbReference type="Proteomes" id="UP000010077"/>
    </source>
</evidence>
<evidence type="ECO:0000313" key="1">
    <source>
        <dbReference type="EMBL" id="AFX98416.1"/>
    </source>
</evidence>
<accession>K7ZCA8</accession>
<dbReference type="HOGENOM" id="CLU_3325978_0_0_5"/>
<dbReference type="STRING" id="1193729.A1OE_214"/>
<organism evidence="1 2">
    <name type="scientific">Candidatus Endolissoclinum faulkneri L2</name>
    <dbReference type="NCBI Taxonomy" id="1193729"/>
    <lineage>
        <taxon>Bacteria</taxon>
        <taxon>Pseudomonadati</taxon>
        <taxon>Pseudomonadota</taxon>
        <taxon>Alphaproteobacteria</taxon>
        <taxon>Rhodospirillales</taxon>
        <taxon>Rhodospirillaceae</taxon>
        <taxon>Candidatus Endolissoclinum</taxon>
    </lineage>
</organism>
<name>K7ZCA8_9PROT</name>
<dbReference type="Proteomes" id="UP000010077">
    <property type="component" value="Chromosome"/>
</dbReference>
<keyword evidence="2" id="KW-1185">Reference proteome</keyword>
<dbReference type="KEGG" id="thal:A1OE_214"/>
<sequence>MLSSLKIRGIKTLKISAGKTPNCYQFTQLIKIIKLYQV</sequence>
<proteinExistence type="predicted"/>
<dbReference type="EMBL" id="CP003539">
    <property type="protein sequence ID" value="AFX98416.1"/>
    <property type="molecule type" value="Genomic_DNA"/>
</dbReference>
<gene>
    <name evidence="1" type="ORF">A1OE_214</name>
</gene>
<dbReference type="AlphaFoldDB" id="K7ZCA8"/>